<reference evidence="1" key="1">
    <citation type="journal article" date="2021" name="Proc. Natl. Acad. Sci. U.S.A.">
        <title>A Catalog of Tens of Thousands of Viruses from Human Metagenomes Reveals Hidden Associations with Chronic Diseases.</title>
        <authorList>
            <person name="Tisza M.J."/>
            <person name="Buck C.B."/>
        </authorList>
    </citation>
    <scope>NUCLEOTIDE SEQUENCE</scope>
    <source>
        <strain evidence="1">CtNEy24</strain>
    </source>
</reference>
<organism evidence="1">
    <name type="scientific">Siphoviridae sp. ctNEy24</name>
    <dbReference type="NCBI Taxonomy" id="2825466"/>
    <lineage>
        <taxon>Viruses</taxon>
        <taxon>Duplodnaviria</taxon>
        <taxon>Heunggongvirae</taxon>
        <taxon>Uroviricota</taxon>
        <taxon>Caudoviricetes</taxon>
    </lineage>
</organism>
<sequence>MVDYLYDVIKAVAGEELQIAAVITDENGADINKGCVLVLAFGQHAEPHAKFDGTFTASNKGGFWSFVVPAAATKGEHKLWYKVMKDGESLSFYRPLYLEG</sequence>
<evidence type="ECO:0000313" key="1">
    <source>
        <dbReference type="EMBL" id="DAF87996.1"/>
    </source>
</evidence>
<proteinExistence type="predicted"/>
<accession>A0A8S5U0L7</accession>
<dbReference type="EMBL" id="BK015974">
    <property type="protein sequence ID" value="DAF87996.1"/>
    <property type="molecule type" value="Genomic_DNA"/>
</dbReference>
<name>A0A8S5U0L7_9CAUD</name>
<protein>
    <submittedName>
        <fullName evidence="1">Uncharacterized protein</fullName>
    </submittedName>
</protein>